<dbReference type="Proteomes" id="UP000664357">
    <property type="component" value="Unassembled WGS sequence"/>
</dbReference>
<dbReference type="NCBIfam" id="TIGR01167">
    <property type="entry name" value="LPXTG_anchor"/>
    <property type="match status" value="1"/>
</dbReference>
<evidence type="ECO:0000256" key="5">
    <source>
        <dbReference type="SAM" id="Phobius"/>
    </source>
</evidence>
<gene>
    <name evidence="8" type="ORF">JZO67_001211</name>
</gene>
<evidence type="ECO:0000256" key="2">
    <source>
        <dbReference type="ARBA" id="ARBA00022525"/>
    </source>
</evidence>
<keyword evidence="2" id="KW-0964">Secreted</keyword>
<dbReference type="EMBL" id="JAFREL020000001">
    <property type="protein sequence ID" value="MEO1769260.1"/>
    <property type="molecule type" value="Genomic_DNA"/>
</dbReference>
<protein>
    <recommendedName>
        <fullName evidence="7">Gram-positive cocci surface proteins LPxTG domain-containing protein</fullName>
    </recommendedName>
</protein>
<feature type="chain" id="PRO_5045177618" description="Gram-positive cocci surface proteins LPxTG domain-containing protein" evidence="6">
    <location>
        <begin position="24"/>
        <end position="510"/>
    </location>
</feature>
<keyword evidence="4" id="KW-0572">Peptidoglycan-anchor</keyword>
<comment type="caution">
    <text evidence="8">The sequence shown here is derived from an EMBL/GenBank/DDBJ whole genome shotgun (WGS) entry which is preliminary data.</text>
</comment>
<evidence type="ECO:0000256" key="1">
    <source>
        <dbReference type="ARBA" id="ARBA00022512"/>
    </source>
</evidence>
<feature type="transmembrane region" description="Helical" evidence="5">
    <location>
        <begin position="486"/>
        <end position="503"/>
    </location>
</feature>
<keyword evidence="3 6" id="KW-0732">Signal</keyword>
<evidence type="ECO:0000256" key="4">
    <source>
        <dbReference type="ARBA" id="ARBA00023088"/>
    </source>
</evidence>
<evidence type="ECO:0000313" key="9">
    <source>
        <dbReference type="Proteomes" id="UP000664357"/>
    </source>
</evidence>
<sequence length="510" mass="55966">MKKFVGLLIIASFFLTGSASSLAATYSTREKPNEAIEDASIWNRDVGDGIDTFKYENGYWVPFESTSKRRSAAREDYLEKVVAPNKEARKQAEKLQQGYIDEVKEDAEVFDHLTEDESMLVAYTDEQGSHQVRIPKVEMPDEIAEPAKFFISEIVPELLPVLATADLAKPVTQSSNQPAAPALKELTYKVENNKVLTKADLLEKVTYEGDKSDISIEISSKMVYAAQNNTAYYHDLNSLLAVTTVDKISVLSEEDALVKGLVSAPNESNQLEKINLSLPGQYTITLKTQTAGVTAVLKVEGKNDTIPEPIPTPTPEPQPLKIEVKDHTYPVEVGKYLDETALLSLATYNGDKSKLKVSIATDYVYVTPNAEVYHIDLHELLSKANLETITVMTEQEAINQGLRLATENNDKGGIDTIDRSLPGKYHVTYTDGQTTVTSVIMIGEVKAEPEPITTPVNNTRQTTTAKTYPTTQAKNLPKTGSTSSNVLIVLGIGIAAAAAFICWKKSIKKA</sequence>
<dbReference type="RefSeq" id="WP_207701357.1">
    <property type="nucleotide sequence ID" value="NZ_JAFREL020000001.1"/>
</dbReference>
<reference evidence="8 9" key="2">
    <citation type="submission" date="2024-02" db="EMBL/GenBank/DDBJ databases">
        <title>The Genome Sequence of Enterococcus sp. DIV0159.</title>
        <authorList>
            <person name="Earl A."/>
            <person name="Manson A."/>
            <person name="Gilmore M."/>
            <person name="Sanders J."/>
            <person name="Shea T."/>
            <person name="Howe W."/>
            <person name="Livny J."/>
            <person name="Cuomo C."/>
            <person name="Neafsey D."/>
            <person name="Birren B."/>
        </authorList>
    </citation>
    <scope>NUCLEOTIDE SEQUENCE [LARGE SCALE GENOMIC DNA]</scope>
    <source>
        <strain evidence="8 9">665A</strain>
    </source>
</reference>
<keyword evidence="5" id="KW-0812">Transmembrane</keyword>
<organism evidence="8 9">
    <name type="scientific">Candidatus Enterococcus ferrettii</name>
    <dbReference type="NCBI Taxonomy" id="2815324"/>
    <lineage>
        <taxon>Bacteria</taxon>
        <taxon>Bacillati</taxon>
        <taxon>Bacillota</taxon>
        <taxon>Bacilli</taxon>
        <taxon>Lactobacillales</taxon>
        <taxon>Enterococcaceae</taxon>
        <taxon>Enterococcus</taxon>
    </lineage>
</organism>
<evidence type="ECO:0000313" key="8">
    <source>
        <dbReference type="EMBL" id="MEO1769260.1"/>
    </source>
</evidence>
<feature type="signal peptide" evidence="6">
    <location>
        <begin position="1"/>
        <end position="23"/>
    </location>
</feature>
<evidence type="ECO:0000256" key="3">
    <source>
        <dbReference type="ARBA" id="ARBA00022729"/>
    </source>
</evidence>
<reference evidence="8 9" key="1">
    <citation type="submission" date="2021-03" db="EMBL/GenBank/DDBJ databases">
        <authorList>
            <person name="Gilmore M.S."/>
            <person name="Schwartzman J."/>
            <person name="Van Tyne D."/>
            <person name="Martin M."/>
            <person name="Earl A.M."/>
            <person name="Manson A.L."/>
            <person name="Straub T."/>
            <person name="Salamzade R."/>
            <person name="Saavedra J."/>
            <person name="Lebreton F."/>
            <person name="Prichula J."/>
            <person name="Schaufler K."/>
            <person name="Gaca A."/>
            <person name="Sgardioli B."/>
            <person name="Wagenaar J."/>
            <person name="Strong T."/>
        </authorList>
    </citation>
    <scope>NUCLEOTIDE SEQUENCE [LARGE SCALE GENOMIC DNA]</scope>
    <source>
        <strain evidence="8 9">665A</strain>
    </source>
</reference>
<dbReference type="Pfam" id="PF00746">
    <property type="entry name" value="Gram_pos_anchor"/>
    <property type="match status" value="1"/>
</dbReference>
<evidence type="ECO:0000259" key="7">
    <source>
        <dbReference type="Pfam" id="PF00746"/>
    </source>
</evidence>
<proteinExistence type="predicted"/>
<keyword evidence="9" id="KW-1185">Reference proteome</keyword>
<keyword evidence="1" id="KW-0134">Cell wall</keyword>
<accession>A0ABV0EKT9</accession>
<evidence type="ECO:0000256" key="6">
    <source>
        <dbReference type="SAM" id="SignalP"/>
    </source>
</evidence>
<feature type="domain" description="Gram-positive cocci surface proteins LPxTG" evidence="7">
    <location>
        <begin position="469"/>
        <end position="501"/>
    </location>
</feature>
<name>A0ABV0EKT9_9ENTE</name>
<keyword evidence="5" id="KW-1133">Transmembrane helix</keyword>
<dbReference type="InterPro" id="IPR019931">
    <property type="entry name" value="LPXTG_anchor"/>
</dbReference>
<keyword evidence="5" id="KW-0472">Membrane</keyword>